<gene>
    <name evidence="2" type="ordered locus">Desde_0583</name>
</gene>
<keyword evidence="1" id="KW-0812">Transmembrane</keyword>
<proteinExistence type="predicted"/>
<sequence>MSIQKGKYQFSDIQIYNFLSKNRELKFYLTWPVIILVFILFFPLGIYLIYRRTTEDKEAALKIYKVVNFIGWFFLIIAAMFVIDMSSREDYYSGSLSFYLVLGLFFSVWGRRLKAQSLRYKKYLSLVLINQKWQVNDIANILGFSHQKVKADLVTMIRKNYFPGGYFDESKGGMVFSHMDDSYNEDTDPIVEAKTRVITCKGCGASNSVVEGTIAECEYCGSKIEIDPKLILEGEFNPELMLEGEFSYDIKIDYKAGSNLSVSKSFKKG</sequence>
<feature type="transmembrane region" description="Helical" evidence="1">
    <location>
        <begin position="91"/>
        <end position="109"/>
    </location>
</feature>
<dbReference type="AlphaFoldDB" id="I4A502"/>
<evidence type="ECO:0000313" key="2">
    <source>
        <dbReference type="EMBL" id="AFL99036.1"/>
    </source>
</evidence>
<dbReference type="RefSeq" id="WP_014792530.1">
    <property type="nucleotide sequence ID" value="NC_018017.1"/>
</dbReference>
<protein>
    <submittedName>
        <fullName evidence="2">Uncharacterized protein</fullName>
    </submittedName>
</protein>
<reference evidence="2 3" key="2">
    <citation type="journal article" date="2015" name="J. Bacteriol.">
        <title>Genomic, proteomic, and biochemical analysis of the organohalide respiratory pathway in Desulfitobacterium dehalogenans.</title>
        <authorList>
            <person name="Kruse T."/>
            <person name="van de Pas B.A."/>
            <person name="Atteia A."/>
            <person name="Krab K."/>
            <person name="Hagen W.R."/>
            <person name="Goodwin L."/>
            <person name="Chain P."/>
            <person name="Boeren S."/>
            <person name="Maphosa F."/>
            <person name="Schraa G."/>
            <person name="de Vos W.M."/>
            <person name="van der Oost J."/>
            <person name="Smidt H."/>
            <person name="Stams A.J."/>
        </authorList>
    </citation>
    <scope>NUCLEOTIDE SEQUENCE [LARGE SCALE GENOMIC DNA]</scope>
    <source>
        <strain evidence="3">ATCC 51507 / DSM 9161 / JW/IU-DC1</strain>
    </source>
</reference>
<feature type="transmembrane region" description="Helical" evidence="1">
    <location>
        <begin position="62"/>
        <end position="85"/>
    </location>
</feature>
<dbReference type="STRING" id="756499.Desde_0583"/>
<name>I4A502_DESDJ</name>
<accession>I4A502</accession>
<keyword evidence="1" id="KW-1133">Transmembrane helix</keyword>
<keyword evidence="3" id="KW-1185">Reference proteome</keyword>
<dbReference type="Proteomes" id="UP000006053">
    <property type="component" value="Chromosome"/>
</dbReference>
<organism evidence="2 3">
    <name type="scientific">Desulfitobacterium dehalogenans (strain ATCC 51507 / DSM 9161 / JW/IU-DC1)</name>
    <dbReference type="NCBI Taxonomy" id="756499"/>
    <lineage>
        <taxon>Bacteria</taxon>
        <taxon>Bacillati</taxon>
        <taxon>Bacillota</taxon>
        <taxon>Clostridia</taxon>
        <taxon>Eubacteriales</taxon>
        <taxon>Desulfitobacteriaceae</taxon>
        <taxon>Desulfitobacterium</taxon>
    </lineage>
</organism>
<dbReference type="KEGG" id="ddh:Desde_0583"/>
<keyword evidence="1" id="KW-0472">Membrane</keyword>
<feature type="transmembrane region" description="Helical" evidence="1">
    <location>
        <begin position="28"/>
        <end position="50"/>
    </location>
</feature>
<dbReference type="HOGENOM" id="CLU_108843_0_0_9"/>
<dbReference type="EMBL" id="CP003348">
    <property type="protein sequence ID" value="AFL99036.1"/>
    <property type="molecule type" value="Genomic_DNA"/>
</dbReference>
<evidence type="ECO:0000256" key="1">
    <source>
        <dbReference type="SAM" id="Phobius"/>
    </source>
</evidence>
<reference evidence="3" key="1">
    <citation type="submission" date="2012-06" db="EMBL/GenBank/DDBJ databases">
        <title>Complete sequence of Desulfitobacterium dehalogenans ATCC 51507.</title>
        <authorList>
            <person name="Lucas S."/>
            <person name="Han J."/>
            <person name="Lapidus A."/>
            <person name="Cheng J.-F."/>
            <person name="Goodwin L."/>
            <person name="Pitluck S."/>
            <person name="Peters L."/>
            <person name="Ovchinnikova G."/>
            <person name="Teshima H."/>
            <person name="Detter J.C."/>
            <person name="Han C."/>
            <person name="Tapia R."/>
            <person name="Land M."/>
            <person name="Hauser L."/>
            <person name="Kyrpides N."/>
            <person name="Ivanova N."/>
            <person name="Pagani I."/>
            <person name="Kruse T."/>
            <person name="de Vos W.M."/>
            <person name="Smidt H."/>
            <person name="Woyke T."/>
        </authorList>
    </citation>
    <scope>NUCLEOTIDE SEQUENCE [LARGE SCALE GENOMIC DNA]</scope>
    <source>
        <strain evidence="3">ATCC 51507 / DSM 9161 / JW/IU-DC1</strain>
    </source>
</reference>
<evidence type="ECO:0000313" key="3">
    <source>
        <dbReference type="Proteomes" id="UP000006053"/>
    </source>
</evidence>
<dbReference type="eggNOG" id="ENOG50332HY">
    <property type="taxonomic scope" value="Bacteria"/>
</dbReference>